<keyword evidence="7" id="KW-1185">Reference proteome</keyword>
<keyword evidence="3" id="KW-0677">Repeat</keyword>
<protein>
    <submittedName>
        <fullName evidence="6">Uncharacterized protein</fullName>
    </submittedName>
</protein>
<dbReference type="Proteomes" id="UP000694569">
    <property type="component" value="Unplaced"/>
</dbReference>
<dbReference type="InterPro" id="IPR011990">
    <property type="entry name" value="TPR-like_helical_dom_sf"/>
</dbReference>
<dbReference type="GO" id="GO:0005739">
    <property type="term" value="C:mitochondrion"/>
    <property type="evidence" value="ECO:0007669"/>
    <property type="project" value="TreeGrafter"/>
</dbReference>
<evidence type="ECO:0000313" key="6">
    <source>
        <dbReference type="Ensembl" id="ENSLLEP00000004120.1"/>
    </source>
</evidence>
<feature type="compositionally biased region" description="Polar residues" evidence="5">
    <location>
        <begin position="46"/>
        <end position="59"/>
    </location>
</feature>
<keyword evidence="4" id="KW-0802">TPR repeat</keyword>
<evidence type="ECO:0000313" key="7">
    <source>
        <dbReference type="Proteomes" id="UP000694569"/>
    </source>
</evidence>
<evidence type="ECO:0000256" key="2">
    <source>
        <dbReference type="ARBA" id="ARBA00022490"/>
    </source>
</evidence>
<dbReference type="GO" id="GO:0006626">
    <property type="term" value="P:protein targeting to mitochondrion"/>
    <property type="evidence" value="ECO:0007669"/>
    <property type="project" value="TreeGrafter"/>
</dbReference>
<dbReference type="PANTHER" id="PTHR45984">
    <property type="entry name" value="RNA (RNA) POLYMERASE II ASSOCIATED PROTEIN HOMOLOG"/>
    <property type="match status" value="1"/>
</dbReference>
<dbReference type="Ensembl" id="ENSLLET00000004313.1">
    <property type="protein sequence ID" value="ENSLLEP00000004120.1"/>
    <property type="gene ID" value="ENSLLEG00000002636.1"/>
</dbReference>
<dbReference type="GO" id="GO:0005829">
    <property type="term" value="C:cytosol"/>
    <property type="evidence" value="ECO:0007669"/>
    <property type="project" value="TreeGrafter"/>
</dbReference>
<evidence type="ECO:0000256" key="1">
    <source>
        <dbReference type="ARBA" id="ARBA00004496"/>
    </source>
</evidence>
<comment type="subcellular location">
    <subcellularLocation>
        <location evidence="1">Cytoplasm</location>
    </subcellularLocation>
</comment>
<proteinExistence type="predicted"/>
<sequence length="161" mass="17491">SDWLNYPTATPPPRTSKDKGAHNGLRTDPLSNGQEEKRDTERQSRAQDPNHNTEPSLQPVSPAARLKAEGNQLFKNGQFGEAAATDSQELGILYSNRAACQLKKGNSRDCESALQRDASNIKTLYRRAQDLHETLAQDPGNLSVLALVAEITPVPENGACA</sequence>
<dbReference type="GO" id="GO:0031072">
    <property type="term" value="F:heat shock protein binding"/>
    <property type="evidence" value="ECO:0007669"/>
    <property type="project" value="TreeGrafter"/>
</dbReference>
<dbReference type="AlphaFoldDB" id="A0A8C5LRP0"/>
<feature type="region of interest" description="Disordered" evidence="5">
    <location>
        <begin position="1"/>
        <end position="63"/>
    </location>
</feature>
<dbReference type="PANTHER" id="PTHR45984:SF1">
    <property type="entry name" value="SPAG1 AXONEMAL DYNEIN ASSEMBLY FACTOR"/>
    <property type="match status" value="1"/>
</dbReference>
<keyword evidence="2" id="KW-0963">Cytoplasm</keyword>
<evidence type="ECO:0000256" key="3">
    <source>
        <dbReference type="ARBA" id="ARBA00022737"/>
    </source>
</evidence>
<reference evidence="6" key="2">
    <citation type="submission" date="2025-09" db="UniProtKB">
        <authorList>
            <consortium name="Ensembl"/>
        </authorList>
    </citation>
    <scope>IDENTIFICATION</scope>
</reference>
<dbReference type="SUPFAM" id="SSF48452">
    <property type="entry name" value="TPR-like"/>
    <property type="match status" value="1"/>
</dbReference>
<name>A0A8C5LRP0_9ANUR</name>
<evidence type="ECO:0000256" key="5">
    <source>
        <dbReference type="SAM" id="MobiDB-lite"/>
    </source>
</evidence>
<feature type="compositionally biased region" description="Basic and acidic residues" evidence="5">
    <location>
        <begin position="34"/>
        <end position="45"/>
    </location>
</feature>
<organism evidence="6 7">
    <name type="scientific">Leptobrachium leishanense</name>
    <name type="common">Leishan spiny toad</name>
    <dbReference type="NCBI Taxonomy" id="445787"/>
    <lineage>
        <taxon>Eukaryota</taxon>
        <taxon>Metazoa</taxon>
        <taxon>Chordata</taxon>
        <taxon>Craniata</taxon>
        <taxon>Vertebrata</taxon>
        <taxon>Euteleostomi</taxon>
        <taxon>Amphibia</taxon>
        <taxon>Batrachia</taxon>
        <taxon>Anura</taxon>
        <taxon>Pelobatoidea</taxon>
        <taxon>Megophryidae</taxon>
        <taxon>Leptobrachium</taxon>
    </lineage>
</organism>
<dbReference type="InterPro" id="IPR051982">
    <property type="entry name" value="CiliaryAsmbly_MitoImport"/>
</dbReference>
<evidence type="ECO:0000256" key="4">
    <source>
        <dbReference type="ARBA" id="ARBA00022803"/>
    </source>
</evidence>
<dbReference type="Gene3D" id="1.25.40.10">
    <property type="entry name" value="Tetratricopeptide repeat domain"/>
    <property type="match status" value="1"/>
</dbReference>
<accession>A0A8C5LRP0</accession>
<reference evidence="6" key="1">
    <citation type="submission" date="2025-08" db="UniProtKB">
        <authorList>
            <consortium name="Ensembl"/>
        </authorList>
    </citation>
    <scope>IDENTIFICATION</scope>
</reference>